<evidence type="ECO:0000313" key="2">
    <source>
        <dbReference type="EMBL" id="CAJ0733863.1"/>
    </source>
</evidence>
<feature type="compositionally biased region" description="Basic and acidic residues" evidence="1">
    <location>
        <begin position="52"/>
        <end position="66"/>
    </location>
</feature>
<organism evidence="2 3">
    <name type="scientific">Ralstonia pickettii</name>
    <name type="common">Burkholderia pickettii</name>
    <dbReference type="NCBI Taxonomy" id="329"/>
    <lineage>
        <taxon>Bacteria</taxon>
        <taxon>Pseudomonadati</taxon>
        <taxon>Pseudomonadota</taxon>
        <taxon>Betaproteobacteria</taxon>
        <taxon>Burkholderiales</taxon>
        <taxon>Burkholderiaceae</taxon>
        <taxon>Ralstonia</taxon>
    </lineage>
</organism>
<feature type="region of interest" description="Disordered" evidence="1">
    <location>
        <begin position="52"/>
        <end position="71"/>
    </location>
</feature>
<dbReference type="EMBL" id="CATWFT010000061">
    <property type="protein sequence ID" value="CAJ0733863.1"/>
    <property type="molecule type" value="Genomic_DNA"/>
</dbReference>
<proteinExistence type="predicted"/>
<keyword evidence="3" id="KW-1185">Reference proteome</keyword>
<reference evidence="2 3" key="1">
    <citation type="submission" date="2023-07" db="EMBL/GenBank/DDBJ databases">
        <authorList>
            <person name="Peeters C."/>
        </authorList>
    </citation>
    <scope>NUCLEOTIDE SEQUENCE [LARGE SCALE GENOMIC DNA]</scope>
    <source>
        <strain evidence="2 3">R-38712</strain>
    </source>
</reference>
<name>A0ABM9IW71_RALPI</name>
<evidence type="ECO:0000313" key="3">
    <source>
        <dbReference type="Proteomes" id="UP001189303"/>
    </source>
</evidence>
<dbReference type="Proteomes" id="UP001189303">
    <property type="component" value="Unassembled WGS sequence"/>
</dbReference>
<sequence length="136" mass="14409">MAHTGDGAQAQHHLLVHVKHRDEQQQRPEQRGAVVLPGLRVGAEGTGIVVADHDDQAGAEDGEQRPQTRTPAIPCAGVMVGDGAECTADVTHVGVVERGMTRWCVDARSEMGHIDLRLLVLLDAPRGPTSRCATAG</sequence>
<gene>
    <name evidence="2" type="ORF">R38712_05343</name>
</gene>
<protein>
    <submittedName>
        <fullName evidence="2">Uncharacterized protein</fullName>
    </submittedName>
</protein>
<comment type="caution">
    <text evidence="2">The sequence shown here is derived from an EMBL/GenBank/DDBJ whole genome shotgun (WGS) entry which is preliminary data.</text>
</comment>
<evidence type="ECO:0000256" key="1">
    <source>
        <dbReference type="SAM" id="MobiDB-lite"/>
    </source>
</evidence>
<accession>A0ABM9IW71</accession>